<name>A0A934SBA3_9BACT</name>
<feature type="chain" id="PRO_5038011869" evidence="1">
    <location>
        <begin position="21"/>
        <end position="311"/>
    </location>
</feature>
<comment type="caution">
    <text evidence="2">The sequence shown here is derived from an EMBL/GenBank/DDBJ whole genome shotgun (WGS) entry which is preliminary data.</text>
</comment>
<accession>A0A934SBA3</accession>
<keyword evidence="3" id="KW-1185">Reference proteome</keyword>
<proteinExistence type="predicted"/>
<dbReference type="EMBL" id="JAENIJ010000013">
    <property type="protein sequence ID" value="MBK1882744.1"/>
    <property type="molecule type" value="Genomic_DNA"/>
</dbReference>
<gene>
    <name evidence="2" type="ORF">JIN85_09980</name>
</gene>
<organism evidence="2 3">
    <name type="scientific">Luteolibacter pohnpeiensis</name>
    <dbReference type="NCBI Taxonomy" id="454153"/>
    <lineage>
        <taxon>Bacteria</taxon>
        <taxon>Pseudomonadati</taxon>
        <taxon>Verrucomicrobiota</taxon>
        <taxon>Verrucomicrobiia</taxon>
        <taxon>Verrucomicrobiales</taxon>
        <taxon>Verrucomicrobiaceae</taxon>
        <taxon>Luteolibacter</taxon>
    </lineage>
</organism>
<protein>
    <submittedName>
        <fullName evidence="2">Transporter</fullName>
    </submittedName>
</protein>
<dbReference type="RefSeq" id="WP_200270185.1">
    <property type="nucleotide sequence ID" value="NZ_JAENIJ010000013.1"/>
</dbReference>
<feature type="signal peptide" evidence="1">
    <location>
        <begin position="1"/>
        <end position="20"/>
    </location>
</feature>
<dbReference type="Proteomes" id="UP000603141">
    <property type="component" value="Unassembled WGS sequence"/>
</dbReference>
<dbReference type="AlphaFoldDB" id="A0A934SBA3"/>
<dbReference type="Pfam" id="PF13557">
    <property type="entry name" value="Phenol_MetA_deg"/>
    <property type="match status" value="1"/>
</dbReference>
<keyword evidence="1" id="KW-0732">Signal</keyword>
<dbReference type="InterPro" id="IPR025737">
    <property type="entry name" value="FApF"/>
</dbReference>
<evidence type="ECO:0000313" key="2">
    <source>
        <dbReference type="EMBL" id="MBK1882744.1"/>
    </source>
</evidence>
<evidence type="ECO:0000313" key="3">
    <source>
        <dbReference type="Proteomes" id="UP000603141"/>
    </source>
</evidence>
<evidence type="ECO:0000256" key="1">
    <source>
        <dbReference type="SAM" id="SignalP"/>
    </source>
</evidence>
<reference evidence="2" key="1">
    <citation type="submission" date="2021-01" db="EMBL/GenBank/DDBJ databases">
        <title>Modified the classification status of verrucomicrobia.</title>
        <authorList>
            <person name="Feng X."/>
        </authorList>
    </citation>
    <scope>NUCLEOTIDE SEQUENCE</scope>
    <source>
        <strain evidence="2">KCTC 22041</strain>
    </source>
</reference>
<sequence>MKSIHIAFVATSLLSSIVYAGEPIIDMAPSMAPEPVVDGFAQARRPISNPTLFDLALPTTNVHPIYIHHALPNHIETTAGRLPLGGDVDVYALQFEIALNDRLSVVASKDGYVDMNPDNTLSDENGFGNLGAGLKYAFLLDPVSRTAVSGTFGLELPTGNTDVFQGEGKGAANLSVSALKLIDDWQFAGGAGLQIPFSDSQSTSSWMSTHVSYEVSPWFIPLVELNWFHVLDAGDGSTTAVSSIVEFEGGDYFNLGASNADQNRDLVTAAFGFRSRLCDSVDAGIAYEIPLTSEDTSLMESRLTVDFVWKF</sequence>